<proteinExistence type="predicted"/>
<organism evidence="1 2">
    <name type="scientific">Candidatus Propionivibrio aalborgensis</name>
    <dbReference type="NCBI Taxonomy" id="1860101"/>
    <lineage>
        <taxon>Bacteria</taxon>
        <taxon>Pseudomonadati</taxon>
        <taxon>Pseudomonadota</taxon>
        <taxon>Betaproteobacteria</taxon>
        <taxon>Rhodocyclales</taxon>
        <taxon>Rhodocyclaceae</taxon>
        <taxon>Propionivibrio</taxon>
    </lineage>
</organism>
<dbReference type="GO" id="GO:0008270">
    <property type="term" value="F:zinc ion binding"/>
    <property type="evidence" value="ECO:0007669"/>
    <property type="project" value="InterPro"/>
</dbReference>
<dbReference type="SUPFAM" id="SSF57783">
    <property type="entry name" value="Zinc beta-ribbon"/>
    <property type="match status" value="1"/>
</dbReference>
<accession>A0A1A8XJL2</accession>
<reference evidence="1 2" key="1">
    <citation type="submission" date="2016-06" db="EMBL/GenBank/DDBJ databases">
        <authorList>
            <person name="Kjaerup R.B."/>
            <person name="Dalgaard T.S."/>
            <person name="Juul-Madsen H.R."/>
        </authorList>
    </citation>
    <scope>NUCLEOTIDE SEQUENCE [LARGE SCALE GENOMIC DNA]</scope>
    <source>
        <strain evidence="1">2</strain>
    </source>
</reference>
<protein>
    <submittedName>
        <fullName evidence="1">Virulence-associated protein E</fullName>
    </submittedName>
</protein>
<keyword evidence="2" id="KW-1185">Reference proteome</keyword>
<dbReference type="RefSeq" id="WP_186409853.1">
    <property type="nucleotide sequence ID" value="NZ_FLQY01000037.1"/>
</dbReference>
<dbReference type="Proteomes" id="UP000199600">
    <property type="component" value="Unassembled WGS sequence"/>
</dbReference>
<dbReference type="InterPro" id="IPR036977">
    <property type="entry name" value="DNA_primase_Znf_CHC2"/>
</dbReference>
<dbReference type="GO" id="GO:0006260">
    <property type="term" value="P:DNA replication"/>
    <property type="evidence" value="ECO:0007669"/>
    <property type="project" value="InterPro"/>
</dbReference>
<gene>
    <name evidence="1" type="ORF">PROAA_1310004</name>
</gene>
<dbReference type="Gene3D" id="3.90.580.10">
    <property type="entry name" value="Zinc finger, CHC2-type domain"/>
    <property type="match status" value="1"/>
</dbReference>
<name>A0A1A8XJL2_9RHOO</name>
<dbReference type="EMBL" id="FLQY01000037">
    <property type="protein sequence ID" value="SBT04582.1"/>
    <property type="molecule type" value="Genomic_DNA"/>
</dbReference>
<evidence type="ECO:0000313" key="1">
    <source>
        <dbReference type="EMBL" id="SBT04582.1"/>
    </source>
</evidence>
<sequence length="142" mass="15318">MSNVHNILSHLDRVKQTRPDSWQAQCPAHDDRGPSLSIRETDDGRVLLHCFAGCSVHDVLAAVGLDISDLFPPREIQQGKPERRPFPAADVLRAIGFEALVVASAGASLLAGEPFSAVDRERLIQAVARIQSALTAAGVRYA</sequence>
<dbReference type="GO" id="GO:0003677">
    <property type="term" value="F:DNA binding"/>
    <property type="evidence" value="ECO:0007669"/>
    <property type="project" value="InterPro"/>
</dbReference>
<evidence type="ECO:0000313" key="2">
    <source>
        <dbReference type="Proteomes" id="UP000199600"/>
    </source>
</evidence>
<dbReference type="AlphaFoldDB" id="A0A1A8XJL2"/>